<name>A0ACC2EDI9_DIPCM</name>
<evidence type="ECO:0000313" key="1">
    <source>
        <dbReference type="EMBL" id="KAJ7564430.1"/>
    </source>
</evidence>
<comment type="caution">
    <text evidence="1">The sequence shown here is derived from an EMBL/GenBank/DDBJ whole genome shotgun (WGS) entry which is preliminary data.</text>
</comment>
<reference evidence="2" key="1">
    <citation type="journal article" date="2024" name="Proc. Natl. Acad. Sci. U.S.A.">
        <title>Extraordinary preservation of gene collinearity over three hundred million years revealed in homosporous lycophytes.</title>
        <authorList>
            <person name="Li C."/>
            <person name="Wickell D."/>
            <person name="Kuo L.Y."/>
            <person name="Chen X."/>
            <person name="Nie B."/>
            <person name="Liao X."/>
            <person name="Peng D."/>
            <person name="Ji J."/>
            <person name="Jenkins J."/>
            <person name="Williams M."/>
            <person name="Shu S."/>
            <person name="Plott C."/>
            <person name="Barry K."/>
            <person name="Rajasekar S."/>
            <person name="Grimwood J."/>
            <person name="Han X."/>
            <person name="Sun S."/>
            <person name="Hou Z."/>
            <person name="He W."/>
            <person name="Dai G."/>
            <person name="Sun C."/>
            <person name="Schmutz J."/>
            <person name="Leebens-Mack J.H."/>
            <person name="Li F.W."/>
            <person name="Wang L."/>
        </authorList>
    </citation>
    <scope>NUCLEOTIDE SEQUENCE [LARGE SCALE GENOMIC DNA]</scope>
    <source>
        <strain evidence="2">cv. PW_Plant_1</strain>
    </source>
</reference>
<dbReference type="Proteomes" id="UP001162992">
    <property type="component" value="Chromosome 2"/>
</dbReference>
<accession>A0ACC2EDI9</accession>
<organism evidence="1 2">
    <name type="scientific">Diphasiastrum complanatum</name>
    <name type="common">Issler's clubmoss</name>
    <name type="synonym">Lycopodium complanatum</name>
    <dbReference type="NCBI Taxonomy" id="34168"/>
    <lineage>
        <taxon>Eukaryota</taxon>
        <taxon>Viridiplantae</taxon>
        <taxon>Streptophyta</taxon>
        <taxon>Embryophyta</taxon>
        <taxon>Tracheophyta</taxon>
        <taxon>Lycopodiopsida</taxon>
        <taxon>Lycopodiales</taxon>
        <taxon>Lycopodiaceae</taxon>
        <taxon>Lycopodioideae</taxon>
        <taxon>Diphasiastrum</taxon>
    </lineage>
</organism>
<keyword evidence="2" id="KW-1185">Reference proteome</keyword>
<evidence type="ECO:0000313" key="2">
    <source>
        <dbReference type="Proteomes" id="UP001162992"/>
    </source>
</evidence>
<dbReference type="EMBL" id="CM055093">
    <property type="protein sequence ID" value="KAJ7564430.1"/>
    <property type="molecule type" value="Genomic_DNA"/>
</dbReference>
<proteinExistence type="predicted"/>
<sequence length="706" mass="77202">MGFDPVSGVGLATLWLVGGCCFFTASALPLCLNLEAPVPIKYPLEFCSDFGYRTGCCDSQLDKQLNIRFNSMNITSQICSEYIKEILCAQCDAFAAELHGPHDTKSSPNLCNSNASSVHESKGYCSDVWDACRNVSITDSPFSPHLLNSAPSHPRLSANNDTLSAQWPSRRDFCAAFAPPASDPYNASFCFDGGPYQFQSEKQDTAPKGICLQKVELGAYINMIPHPDGSNRVFLASQSGKVWLATLPEKGSSNPITLNESAPYLDISNLVVDNEEFGFLALAFHPNFLQNGRLFVSFNCDKTIWADCAGKCSCTSDVGCDPSQVGNAVTSVPCRYSSVVSEYSANSLTSPAKALKISSKEVRRIFTLELPYVSHHAGQILFGPKDAYLYFMLGDGGGTGDPFNFAQNNKSLLGKILRLDVDNMPTTEEIANLGLWGNYTIPDTNPFKNERLARPEIWALGFRNPWRCSFDSLKPLYFYCADVGQETYEEVNLVTKGGNYGWRVFEGPNLYNPPASPGGNTTESSILPIFPILGYYHNQVDPKQGASAIIGGYVSRSEQDPCIYGRYLYADLYGSVMWAGLEFPPGSGNYSATTINFTCSASSHFPCEFVGNSTIPKFQYIFSWGQDNDRNLYILSNGGIFKVISPTACDFTCKKSLPSQFQPNSAPVPTRSSTAISSHASRSASLSILSSNTSFMLGLIIWAWLM</sequence>
<protein>
    <submittedName>
        <fullName evidence="1">Uncharacterized protein</fullName>
    </submittedName>
</protein>
<gene>
    <name evidence="1" type="ORF">O6H91_02G017000</name>
</gene>